<protein>
    <submittedName>
        <fullName evidence="1">Uncharacterized protein</fullName>
    </submittedName>
</protein>
<evidence type="ECO:0000313" key="1">
    <source>
        <dbReference type="EMBL" id="KII65262.1"/>
    </source>
</evidence>
<dbReference type="AlphaFoldDB" id="A0A0C2MUA6"/>
<keyword evidence="2" id="KW-1185">Reference proteome</keyword>
<proteinExistence type="predicted"/>
<reference evidence="1 2" key="1">
    <citation type="journal article" date="2014" name="Genome Biol. Evol.">
        <title>The genome of the myxosporean Thelohanellus kitauei shows adaptations to nutrient acquisition within its fish host.</title>
        <authorList>
            <person name="Yang Y."/>
            <person name="Xiong J."/>
            <person name="Zhou Z."/>
            <person name="Huo F."/>
            <person name="Miao W."/>
            <person name="Ran C."/>
            <person name="Liu Y."/>
            <person name="Zhang J."/>
            <person name="Feng J."/>
            <person name="Wang M."/>
            <person name="Wang M."/>
            <person name="Wang L."/>
            <person name="Yao B."/>
        </authorList>
    </citation>
    <scope>NUCLEOTIDE SEQUENCE [LARGE SCALE GENOMIC DNA]</scope>
    <source>
        <strain evidence="1">Wuqing</strain>
    </source>
</reference>
<name>A0A0C2MUA6_THEKT</name>
<evidence type="ECO:0000313" key="2">
    <source>
        <dbReference type="Proteomes" id="UP000031668"/>
    </source>
</evidence>
<sequence length="248" mass="28653">MPRDEIFGSNLIGQYKPFGAISKKDTNDHGKLDQSKITVRYLTTPFYVDTGSSNSIKDSRVCRSTEFEINLCTNDWSGSYSGDIIPNLRFINAIIYSCKGRRLDINKIDDAITFFNRNLTNLIAENISQHRKLYYESILGRSTNFKATLDLKTDSTPKFSKTRSTQYDIYHKVKDDLIELFKRESLKKFTRKGRSRNYASMPDFIASLNSQPDIEQYPTPKTEELLLNRKDMNIISYVDLARLIFNSC</sequence>
<gene>
    <name evidence="1" type="ORF">RF11_06482</name>
</gene>
<dbReference type="Proteomes" id="UP000031668">
    <property type="component" value="Unassembled WGS sequence"/>
</dbReference>
<accession>A0A0C2MUA6</accession>
<dbReference type="EMBL" id="JWZT01003923">
    <property type="protein sequence ID" value="KII65262.1"/>
    <property type="molecule type" value="Genomic_DNA"/>
</dbReference>
<comment type="caution">
    <text evidence="1">The sequence shown here is derived from an EMBL/GenBank/DDBJ whole genome shotgun (WGS) entry which is preliminary data.</text>
</comment>
<organism evidence="1 2">
    <name type="scientific">Thelohanellus kitauei</name>
    <name type="common">Myxosporean</name>
    <dbReference type="NCBI Taxonomy" id="669202"/>
    <lineage>
        <taxon>Eukaryota</taxon>
        <taxon>Metazoa</taxon>
        <taxon>Cnidaria</taxon>
        <taxon>Myxozoa</taxon>
        <taxon>Myxosporea</taxon>
        <taxon>Bivalvulida</taxon>
        <taxon>Platysporina</taxon>
        <taxon>Myxobolidae</taxon>
        <taxon>Thelohanellus</taxon>
    </lineage>
</organism>